<comment type="caution">
    <text evidence="2">The sequence shown here is derived from an EMBL/GenBank/DDBJ whole genome shotgun (WGS) entry which is preliminary data.</text>
</comment>
<dbReference type="Proteomes" id="UP001286313">
    <property type="component" value="Unassembled WGS sequence"/>
</dbReference>
<name>A0AAE1GEB8_PETCI</name>
<feature type="compositionally biased region" description="Polar residues" evidence="1">
    <location>
        <begin position="101"/>
        <end position="115"/>
    </location>
</feature>
<dbReference type="EMBL" id="JAWQEG010000328">
    <property type="protein sequence ID" value="KAK3891568.1"/>
    <property type="molecule type" value="Genomic_DNA"/>
</dbReference>
<sequence length="115" mass="12921">MEECSSLNTAFNPNQTNLLNTTSCLNTSQMYWSQLKCDNLFLLTPLNVPLTSRFLHASVQEEGDVDVEKEGEEEFQSSIQSADGHFPFTQLVGDRERPSKATATPHSRQHTVSLF</sequence>
<protein>
    <submittedName>
        <fullName evidence="2">Uncharacterized protein</fullName>
    </submittedName>
</protein>
<keyword evidence="3" id="KW-1185">Reference proteome</keyword>
<gene>
    <name evidence="2" type="ORF">Pcinc_004546</name>
</gene>
<accession>A0AAE1GEB8</accession>
<reference evidence="2" key="1">
    <citation type="submission" date="2023-10" db="EMBL/GenBank/DDBJ databases">
        <title>Genome assemblies of two species of porcelain crab, Petrolisthes cinctipes and Petrolisthes manimaculis (Anomura: Porcellanidae).</title>
        <authorList>
            <person name="Angst P."/>
        </authorList>
    </citation>
    <scope>NUCLEOTIDE SEQUENCE</scope>
    <source>
        <strain evidence="2">PB745_01</strain>
        <tissue evidence="2">Gill</tissue>
    </source>
</reference>
<organism evidence="2 3">
    <name type="scientific">Petrolisthes cinctipes</name>
    <name type="common">Flat porcelain crab</name>
    <dbReference type="NCBI Taxonomy" id="88211"/>
    <lineage>
        <taxon>Eukaryota</taxon>
        <taxon>Metazoa</taxon>
        <taxon>Ecdysozoa</taxon>
        <taxon>Arthropoda</taxon>
        <taxon>Crustacea</taxon>
        <taxon>Multicrustacea</taxon>
        <taxon>Malacostraca</taxon>
        <taxon>Eumalacostraca</taxon>
        <taxon>Eucarida</taxon>
        <taxon>Decapoda</taxon>
        <taxon>Pleocyemata</taxon>
        <taxon>Anomura</taxon>
        <taxon>Galatheoidea</taxon>
        <taxon>Porcellanidae</taxon>
        <taxon>Petrolisthes</taxon>
    </lineage>
</organism>
<dbReference type="AlphaFoldDB" id="A0AAE1GEB8"/>
<feature type="region of interest" description="Disordered" evidence="1">
    <location>
        <begin position="94"/>
        <end position="115"/>
    </location>
</feature>
<evidence type="ECO:0000313" key="3">
    <source>
        <dbReference type="Proteomes" id="UP001286313"/>
    </source>
</evidence>
<evidence type="ECO:0000313" key="2">
    <source>
        <dbReference type="EMBL" id="KAK3891568.1"/>
    </source>
</evidence>
<evidence type="ECO:0000256" key="1">
    <source>
        <dbReference type="SAM" id="MobiDB-lite"/>
    </source>
</evidence>
<proteinExistence type="predicted"/>